<reference evidence="1" key="1">
    <citation type="submission" date="2018-02" db="EMBL/GenBank/DDBJ databases">
        <title>Rhizophora mucronata_Transcriptome.</title>
        <authorList>
            <person name="Meera S.P."/>
            <person name="Sreeshan A."/>
            <person name="Augustine A."/>
        </authorList>
    </citation>
    <scope>NUCLEOTIDE SEQUENCE</scope>
    <source>
        <tissue evidence="1">Leaf</tissue>
    </source>
</reference>
<evidence type="ECO:0000313" key="1">
    <source>
        <dbReference type="EMBL" id="MBW93848.1"/>
    </source>
</evidence>
<organism evidence="1">
    <name type="scientific">Rhizophora mucronata</name>
    <name type="common">Asiatic mangrove</name>
    <dbReference type="NCBI Taxonomy" id="61149"/>
    <lineage>
        <taxon>Eukaryota</taxon>
        <taxon>Viridiplantae</taxon>
        <taxon>Streptophyta</taxon>
        <taxon>Embryophyta</taxon>
        <taxon>Tracheophyta</taxon>
        <taxon>Spermatophyta</taxon>
        <taxon>Magnoliopsida</taxon>
        <taxon>eudicotyledons</taxon>
        <taxon>Gunneridae</taxon>
        <taxon>Pentapetalae</taxon>
        <taxon>rosids</taxon>
        <taxon>fabids</taxon>
        <taxon>Malpighiales</taxon>
        <taxon>Rhizophoraceae</taxon>
        <taxon>Rhizophora</taxon>
    </lineage>
</organism>
<dbReference type="EMBL" id="GGEC01013365">
    <property type="protein sequence ID" value="MBW93848.1"/>
    <property type="molecule type" value="Transcribed_RNA"/>
</dbReference>
<proteinExistence type="predicted"/>
<accession>A0A2P2JK76</accession>
<name>A0A2P2JK76_RHIMU</name>
<sequence>MHVDKTERDRRKVHQKHWQKLSGLKKLANSSSIIRRILKNNCRKNYHEKNN</sequence>
<protein>
    <submittedName>
        <fullName evidence="1">Uncharacterized protein LOC105125483</fullName>
    </submittedName>
</protein>
<dbReference type="AlphaFoldDB" id="A0A2P2JK76"/>